<evidence type="ECO:0000313" key="2">
    <source>
        <dbReference type="Proteomes" id="UP001430953"/>
    </source>
</evidence>
<dbReference type="Proteomes" id="UP001430953">
    <property type="component" value="Unassembled WGS sequence"/>
</dbReference>
<protein>
    <recommendedName>
        <fullName evidence="3">DUF4806 domain-containing protein</fullName>
    </recommendedName>
</protein>
<reference evidence="1 2" key="1">
    <citation type="submission" date="2023-03" db="EMBL/GenBank/DDBJ databases">
        <title>High recombination rates correlate with genetic variation in Cardiocondyla obscurior ants.</title>
        <authorList>
            <person name="Errbii M."/>
        </authorList>
    </citation>
    <scope>NUCLEOTIDE SEQUENCE [LARGE SCALE GENOMIC DNA]</scope>
    <source>
        <strain evidence="1">Alpha-2009</strain>
        <tissue evidence="1">Whole body</tissue>
    </source>
</reference>
<dbReference type="AlphaFoldDB" id="A0AAW2GSX5"/>
<proteinExistence type="predicted"/>
<comment type="caution">
    <text evidence="1">The sequence shown here is derived from an EMBL/GenBank/DDBJ whole genome shotgun (WGS) entry which is preliminary data.</text>
</comment>
<keyword evidence="2" id="KW-1185">Reference proteome</keyword>
<evidence type="ECO:0000313" key="1">
    <source>
        <dbReference type="EMBL" id="KAL0130325.1"/>
    </source>
</evidence>
<evidence type="ECO:0008006" key="3">
    <source>
        <dbReference type="Google" id="ProtNLM"/>
    </source>
</evidence>
<gene>
    <name evidence="1" type="ORF">PUN28_002159</name>
</gene>
<dbReference type="EMBL" id="JADYXP020000002">
    <property type="protein sequence ID" value="KAL0130325.1"/>
    <property type="molecule type" value="Genomic_DNA"/>
</dbReference>
<accession>A0AAW2GSX5</accession>
<sequence>MEEVKYEILTLKRNQEYIKEGMDILLTTNNNIDVNKFSRLLPITTVESFNDIDNALGNSEEDFKSLMQYLNLAHGETVNQLVPSVMKLIMKKDVSIHFSGCGKKKKRDFSATNIAAAVFGKYSFTFFIKIPFKFLFYN</sequence>
<name>A0AAW2GSX5_9HYME</name>
<organism evidence="1 2">
    <name type="scientific">Cardiocondyla obscurior</name>
    <dbReference type="NCBI Taxonomy" id="286306"/>
    <lineage>
        <taxon>Eukaryota</taxon>
        <taxon>Metazoa</taxon>
        <taxon>Ecdysozoa</taxon>
        <taxon>Arthropoda</taxon>
        <taxon>Hexapoda</taxon>
        <taxon>Insecta</taxon>
        <taxon>Pterygota</taxon>
        <taxon>Neoptera</taxon>
        <taxon>Endopterygota</taxon>
        <taxon>Hymenoptera</taxon>
        <taxon>Apocrita</taxon>
        <taxon>Aculeata</taxon>
        <taxon>Formicoidea</taxon>
        <taxon>Formicidae</taxon>
        <taxon>Myrmicinae</taxon>
        <taxon>Cardiocondyla</taxon>
    </lineage>
</organism>